<accession>A0ABU7EQQ0</accession>
<organism evidence="2 3">
    <name type="scientific">Characodon lateralis</name>
    <dbReference type="NCBI Taxonomy" id="208331"/>
    <lineage>
        <taxon>Eukaryota</taxon>
        <taxon>Metazoa</taxon>
        <taxon>Chordata</taxon>
        <taxon>Craniata</taxon>
        <taxon>Vertebrata</taxon>
        <taxon>Euteleostomi</taxon>
        <taxon>Actinopterygii</taxon>
        <taxon>Neopterygii</taxon>
        <taxon>Teleostei</taxon>
        <taxon>Neoteleostei</taxon>
        <taxon>Acanthomorphata</taxon>
        <taxon>Ovalentaria</taxon>
        <taxon>Atherinomorphae</taxon>
        <taxon>Cyprinodontiformes</taxon>
        <taxon>Goodeidae</taxon>
        <taxon>Characodon</taxon>
    </lineage>
</organism>
<feature type="region of interest" description="Disordered" evidence="1">
    <location>
        <begin position="78"/>
        <end position="115"/>
    </location>
</feature>
<reference evidence="2 3" key="1">
    <citation type="submission" date="2021-06" db="EMBL/GenBank/DDBJ databases">
        <authorList>
            <person name="Palmer J.M."/>
        </authorList>
    </citation>
    <scope>NUCLEOTIDE SEQUENCE [LARGE SCALE GENOMIC DNA]</scope>
    <source>
        <strain evidence="2 3">CL_MEX2019</strain>
        <tissue evidence="2">Muscle</tissue>
    </source>
</reference>
<proteinExistence type="predicted"/>
<evidence type="ECO:0000313" key="2">
    <source>
        <dbReference type="EMBL" id="MED6288399.1"/>
    </source>
</evidence>
<evidence type="ECO:0000313" key="3">
    <source>
        <dbReference type="Proteomes" id="UP001352852"/>
    </source>
</evidence>
<protein>
    <submittedName>
        <fullName evidence="2">Uncharacterized protein</fullName>
    </submittedName>
</protein>
<dbReference type="EMBL" id="JAHUTJ010060497">
    <property type="protein sequence ID" value="MED6288399.1"/>
    <property type="molecule type" value="Genomic_DNA"/>
</dbReference>
<gene>
    <name evidence="2" type="ORF">CHARACLAT_026145</name>
</gene>
<comment type="caution">
    <text evidence="2">The sequence shown here is derived from an EMBL/GenBank/DDBJ whole genome shotgun (WGS) entry which is preliminary data.</text>
</comment>
<keyword evidence="3" id="KW-1185">Reference proteome</keyword>
<name>A0ABU7EQQ0_9TELE</name>
<sequence>MLDMDFTNNHGVLPVESPKNAADVNVPGFTRFFRDGNSSESTTTYSRSCVWMTLDFSGASVYPGPNSKICCPALGDESASGTPNIGDRSEASPKPDTQAPRSQRHPAHGRSESGTQISASCSLLLPLLTRCGSLGTVNKFPNQTIVENLSARIGSTVS</sequence>
<evidence type="ECO:0000256" key="1">
    <source>
        <dbReference type="SAM" id="MobiDB-lite"/>
    </source>
</evidence>
<dbReference type="Proteomes" id="UP001352852">
    <property type="component" value="Unassembled WGS sequence"/>
</dbReference>